<gene>
    <name evidence="1" type="ORF">F6J89_25090</name>
</gene>
<proteinExistence type="predicted"/>
<organism evidence="1">
    <name type="scientific">Symploca sp. SIO1C4</name>
    <dbReference type="NCBI Taxonomy" id="2607765"/>
    <lineage>
        <taxon>Bacteria</taxon>
        <taxon>Bacillati</taxon>
        <taxon>Cyanobacteriota</taxon>
        <taxon>Cyanophyceae</taxon>
        <taxon>Coleofasciculales</taxon>
        <taxon>Coleofasciculaceae</taxon>
        <taxon>Symploca</taxon>
    </lineage>
</organism>
<reference evidence="1" key="1">
    <citation type="submission" date="2019-11" db="EMBL/GenBank/DDBJ databases">
        <title>Genomic insights into an expanded diversity of filamentous marine cyanobacteria reveals the extraordinary biosynthetic potential of Moorea and Okeania.</title>
        <authorList>
            <person name="Ferreira Leao T."/>
            <person name="Wang M."/>
            <person name="Moss N."/>
            <person name="Da Silva R."/>
            <person name="Sanders J."/>
            <person name="Nurk S."/>
            <person name="Gurevich A."/>
            <person name="Humphrey G."/>
            <person name="Reher R."/>
            <person name="Zhu Q."/>
            <person name="Belda-Ferre P."/>
            <person name="Glukhov E."/>
            <person name="Rex R."/>
            <person name="Dorrestein P.C."/>
            <person name="Knight R."/>
            <person name="Pevzner P."/>
            <person name="Gerwick W.H."/>
            <person name="Gerwick L."/>
        </authorList>
    </citation>
    <scope>NUCLEOTIDE SEQUENCE</scope>
    <source>
        <strain evidence="1">SIO1C4</strain>
    </source>
</reference>
<accession>A0A6B3NGL0</accession>
<dbReference type="EMBL" id="JAAHFQ010000646">
    <property type="protein sequence ID" value="NER30803.1"/>
    <property type="molecule type" value="Genomic_DNA"/>
</dbReference>
<evidence type="ECO:0000313" key="1">
    <source>
        <dbReference type="EMBL" id="NER30803.1"/>
    </source>
</evidence>
<protein>
    <submittedName>
        <fullName evidence="1">Uncharacterized protein</fullName>
    </submittedName>
</protein>
<dbReference type="AlphaFoldDB" id="A0A6B3NGL0"/>
<sequence length="57" mass="6632">MVHCSWFIAHGVCIENDEQEKPQKYAPMGVQEYFQYDPTGDYLQPQLKGSSLFEGKY</sequence>
<name>A0A6B3NGL0_9CYAN</name>
<comment type="caution">
    <text evidence="1">The sequence shown here is derived from an EMBL/GenBank/DDBJ whole genome shotgun (WGS) entry which is preliminary data.</text>
</comment>